<dbReference type="SFLD" id="SFLDG01140">
    <property type="entry name" value="C2.B:_Phosphomannomutase_and_P"/>
    <property type="match status" value="1"/>
</dbReference>
<dbReference type="Gene3D" id="3.40.50.1000">
    <property type="entry name" value="HAD superfamily/HAD-like"/>
    <property type="match status" value="1"/>
</dbReference>
<dbReference type="AlphaFoldDB" id="A0A9D2H9M8"/>
<dbReference type="InterPro" id="IPR036412">
    <property type="entry name" value="HAD-like_sf"/>
</dbReference>
<dbReference type="InterPro" id="IPR006379">
    <property type="entry name" value="HAD-SF_hydro_IIB"/>
</dbReference>
<evidence type="ECO:0000313" key="1">
    <source>
        <dbReference type="EMBL" id="HJA07123.1"/>
    </source>
</evidence>
<reference evidence="1" key="2">
    <citation type="submission" date="2021-04" db="EMBL/GenBank/DDBJ databases">
        <authorList>
            <person name="Gilroy R."/>
        </authorList>
    </citation>
    <scope>NUCLEOTIDE SEQUENCE</scope>
    <source>
        <strain evidence="1">ChiSjej2B20-11307</strain>
    </source>
</reference>
<dbReference type="SUPFAM" id="SSF56784">
    <property type="entry name" value="HAD-like"/>
    <property type="match status" value="1"/>
</dbReference>
<keyword evidence="1" id="KW-0378">Hydrolase</keyword>
<dbReference type="InterPro" id="IPR023214">
    <property type="entry name" value="HAD_sf"/>
</dbReference>
<dbReference type="NCBIfam" id="TIGR01484">
    <property type="entry name" value="HAD-SF-IIB"/>
    <property type="match status" value="1"/>
</dbReference>
<dbReference type="PANTHER" id="PTHR10000">
    <property type="entry name" value="PHOSPHOSERINE PHOSPHATASE"/>
    <property type="match status" value="1"/>
</dbReference>
<dbReference type="NCBIfam" id="TIGR00099">
    <property type="entry name" value="Cof-subfamily"/>
    <property type="match status" value="1"/>
</dbReference>
<dbReference type="InterPro" id="IPR000150">
    <property type="entry name" value="Cof"/>
</dbReference>
<gene>
    <name evidence="1" type="ORF">H9798_08305</name>
</gene>
<dbReference type="SFLD" id="SFLDG01144">
    <property type="entry name" value="C2.B.4:_PGP_Like"/>
    <property type="match status" value="1"/>
</dbReference>
<dbReference type="Gene3D" id="3.30.1240.10">
    <property type="match status" value="1"/>
</dbReference>
<dbReference type="EMBL" id="DXAK01000043">
    <property type="protein sequence ID" value="HJA07123.1"/>
    <property type="molecule type" value="Genomic_DNA"/>
</dbReference>
<evidence type="ECO:0000313" key="2">
    <source>
        <dbReference type="Proteomes" id="UP000824223"/>
    </source>
</evidence>
<dbReference type="GO" id="GO:0005829">
    <property type="term" value="C:cytosol"/>
    <property type="evidence" value="ECO:0007669"/>
    <property type="project" value="TreeGrafter"/>
</dbReference>
<dbReference type="SFLD" id="SFLDS00003">
    <property type="entry name" value="Haloacid_Dehalogenase"/>
    <property type="match status" value="1"/>
</dbReference>
<dbReference type="PROSITE" id="PS01228">
    <property type="entry name" value="COF_1"/>
    <property type="match status" value="1"/>
</dbReference>
<protein>
    <submittedName>
        <fullName evidence="1">Cof-type HAD-IIB family hydrolase</fullName>
    </submittedName>
</protein>
<sequence length="258" mass="29428">MIKAIFFDVDGTLLSHRTKQIPQDTKRVLRELQKNGIKIFMATGRHSTELSRLPVNGIEFDGYITLNGQLCLDKKRQIIFGKPFSKEITRKLVTIFKNKEFPLALVEAEKIYINFVNDAVCKAQESISTPIPDISIYDGRNVYQATTFFEKNEEARLQNYLPKECRLVRWCRYGVDIISVEGGKVEGIKYFCNLYGIAQNEIMAFGDAENDIDMIEYAHIGVAMGNAQDSVKKISDYVTSDIDDNGIKNAIQFFNILR</sequence>
<reference evidence="1" key="1">
    <citation type="journal article" date="2021" name="PeerJ">
        <title>Extensive microbial diversity within the chicken gut microbiome revealed by metagenomics and culture.</title>
        <authorList>
            <person name="Gilroy R."/>
            <person name="Ravi A."/>
            <person name="Getino M."/>
            <person name="Pursley I."/>
            <person name="Horton D.L."/>
            <person name="Alikhan N.F."/>
            <person name="Baker D."/>
            <person name="Gharbi K."/>
            <person name="Hall N."/>
            <person name="Watson M."/>
            <person name="Adriaenssens E.M."/>
            <person name="Foster-Nyarko E."/>
            <person name="Jarju S."/>
            <person name="Secka A."/>
            <person name="Antonio M."/>
            <person name="Oren A."/>
            <person name="Chaudhuri R.R."/>
            <person name="La Ragione R."/>
            <person name="Hildebrand F."/>
            <person name="Pallen M.J."/>
        </authorList>
    </citation>
    <scope>NUCLEOTIDE SEQUENCE</scope>
    <source>
        <strain evidence="1">ChiSjej2B20-11307</strain>
    </source>
</reference>
<dbReference type="PROSITE" id="PS01229">
    <property type="entry name" value="COF_2"/>
    <property type="match status" value="1"/>
</dbReference>
<dbReference type="GO" id="GO:0016791">
    <property type="term" value="F:phosphatase activity"/>
    <property type="evidence" value="ECO:0007669"/>
    <property type="project" value="TreeGrafter"/>
</dbReference>
<comment type="caution">
    <text evidence="1">The sequence shown here is derived from an EMBL/GenBank/DDBJ whole genome shotgun (WGS) entry which is preliminary data.</text>
</comment>
<name>A0A9D2H9M8_9FIRM</name>
<organism evidence="1 2">
    <name type="scientific">Candidatus Mediterraneibacter pullicola</name>
    <dbReference type="NCBI Taxonomy" id="2838682"/>
    <lineage>
        <taxon>Bacteria</taxon>
        <taxon>Bacillati</taxon>
        <taxon>Bacillota</taxon>
        <taxon>Clostridia</taxon>
        <taxon>Lachnospirales</taxon>
        <taxon>Lachnospiraceae</taxon>
        <taxon>Mediterraneibacter</taxon>
    </lineage>
</organism>
<proteinExistence type="predicted"/>
<dbReference type="GO" id="GO:0000287">
    <property type="term" value="F:magnesium ion binding"/>
    <property type="evidence" value="ECO:0007669"/>
    <property type="project" value="TreeGrafter"/>
</dbReference>
<accession>A0A9D2H9M8</accession>
<dbReference type="PANTHER" id="PTHR10000:SF25">
    <property type="entry name" value="PHOSPHATASE YKRA-RELATED"/>
    <property type="match status" value="1"/>
</dbReference>
<dbReference type="Pfam" id="PF08282">
    <property type="entry name" value="Hydrolase_3"/>
    <property type="match status" value="1"/>
</dbReference>
<dbReference type="Proteomes" id="UP000824223">
    <property type="component" value="Unassembled WGS sequence"/>
</dbReference>